<dbReference type="EMBL" id="KR131711">
    <property type="protein sequence ID" value="AKC57613.1"/>
    <property type="molecule type" value="Genomic_DNA"/>
</dbReference>
<accession>A0A0E3Y4W9</accession>
<sequence length="38" mass="4756">MLYNEDFKKASLREIVKHKIKWIVKILNYPFKKLEEMM</sequence>
<reference evidence="1" key="1">
    <citation type="submission" date="2015-04" db="EMBL/GenBank/DDBJ databases">
        <title>The Genome Sequence of Fusobacterium phage Funu2.</title>
        <authorList>
            <consortium name="The Broad Institute Genomics Platform"/>
            <person name="Earl A."/>
            <person name="Allen-Vercoe E."/>
            <person name="Daigneault M."/>
            <person name="Young S."/>
            <person name="Zeng Q."/>
            <person name="Gargeya S."/>
            <person name="Fitzgerald M."/>
            <person name="Abouelleil A."/>
            <person name="Alvarado L."/>
            <person name="Chapman S."/>
            <person name="Gainer-Dewar J."/>
            <person name="Goldberg J."/>
            <person name="Griggs A."/>
            <person name="Gujja S."/>
            <person name="Hansen M."/>
            <person name="Howarth C."/>
            <person name="Imamovic A."/>
            <person name="Ireland A."/>
            <person name="Larimer J."/>
            <person name="McCowan C."/>
            <person name="Murphy C."/>
            <person name="Pearson M."/>
            <person name="Poon T."/>
            <person name="Priest M."/>
            <person name="Roberts A."/>
            <person name="Saif S."/>
            <person name="Shea T."/>
            <person name="Sykes S."/>
            <person name="Wortman J."/>
            <person name="Nusbaum C."/>
            <person name="Birren B."/>
        </authorList>
    </citation>
    <scope>NUCLEOTIDE SEQUENCE</scope>
</reference>
<gene>
    <name evidence="1" type="ORF">HMPREF1994_00054</name>
</gene>
<proteinExistence type="predicted"/>
<evidence type="ECO:0000313" key="1">
    <source>
        <dbReference type="EMBL" id="AKC57613.1"/>
    </source>
</evidence>
<name>A0A0E3Y4W9_9CAUD</name>
<organism evidence="1">
    <name type="scientific">Fusobacterium phage Funu2</name>
    <dbReference type="NCBI Taxonomy" id="1640978"/>
    <lineage>
        <taxon>Viruses</taxon>
        <taxon>Duplodnaviria</taxon>
        <taxon>Heunggongvirae</taxon>
        <taxon>Uroviricota</taxon>
        <taxon>Caudoviricetes</taxon>
    </lineage>
</organism>
<protein>
    <submittedName>
        <fullName evidence="1">Uncharacterized protein</fullName>
    </submittedName>
</protein>